<dbReference type="AlphaFoldDB" id="A0A183B3A2"/>
<evidence type="ECO:0000313" key="1">
    <source>
        <dbReference type="EMBL" id="VDP90959.1"/>
    </source>
</evidence>
<reference evidence="3" key="1">
    <citation type="submission" date="2016-06" db="UniProtKB">
        <authorList>
            <consortium name="WormBaseParasite"/>
        </authorList>
    </citation>
    <scope>IDENTIFICATION</scope>
</reference>
<accession>A0A183B3A2</accession>
<name>A0A183B3A2_9TREM</name>
<gene>
    <name evidence="1" type="ORF">ECPE_LOCUS13687</name>
</gene>
<evidence type="ECO:0000313" key="3">
    <source>
        <dbReference type="WBParaSite" id="ECPE_0001372701-mRNA-1"/>
    </source>
</evidence>
<dbReference type="Proteomes" id="UP000272942">
    <property type="component" value="Unassembled WGS sequence"/>
</dbReference>
<evidence type="ECO:0000313" key="2">
    <source>
        <dbReference type="Proteomes" id="UP000272942"/>
    </source>
</evidence>
<organism evidence="3">
    <name type="scientific">Echinostoma caproni</name>
    <dbReference type="NCBI Taxonomy" id="27848"/>
    <lineage>
        <taxon>Eukaryota</taxon>
        <taxon>Metazoa</taxon>
        <taxon>Spiralia</taxon>
        <taxon>Lophotrochozoa</taxon>
        <taxon>Platyhelminthes</taxon>
        <taxon>Trematoda</taxon>
        <taxon>Digenea</taxon>
        <taxon>Plagiorchiida</taxon>
        <taxon>Echinostomata</taxon>
        <taxon>Echinostomatoidea</taxon>
        <taxon>Echinostomatidae</taxon>
        <taxon>Echinostoma</taxon>
    </lineage>
</organism>
<keyword evidence="2" id="KW-1185">Reference proteome</keyword>
<dbReference type="WBParaSite" id="ECPE_0001372701-mRNA-1">
    <property type="protein sequence ID" value="ECPE_0001372701-mRNA-1"/>
    <property type="gene ID" value="ECPE_0001372701"/>
</dbReference>
<reference evidence="1 2" key="2">
    <citation type="submission" date="2018-11" db="EMBL/GenBank/DDBJ databases">
        <authorList>
            <consortium name="Pathogen Informatics"/>
        </authorList>
    </citation>
    <scope>NUCLEOTIDE SEQUENCE [LARGE SCALE GENOMIC DNA]</scope>
    <source>
        <strain evidence="1 2">Egypt</strain>
    </source>
</reference>
<proteinExistence type="predicted"/>
<protein>
    <submittedName>
        <fullName evidence="3">Retrotransposon protein</fullName>
    </submittedName>
</protein>
<dbReference type="EMBL" id="UZAN01055686">
    <property type="protein sequence ID" value="VDP90959.1"/>
    <property type="molecule type" value="Genomic_DNA"/>
</dbReference>
<sequence>MRALEGKVVSKLVFDARSMAEAIAIRLNNLVRSEMCSEVAVDNLSVPSNCATESTGSLVFDVIRDRQQFAAMVCPQSDSDQDSIYGSRYTLTPGVPAMSNVVQSYIAALELAELESRLIDLASTSIEEWYSVDRQFFFHSIVIVNSTNEFQLDEVERSPISCVSLARFWKPKNYCRVGADMFYMPYSGEIMKHS</sequence>